<gene>
    <name evidence="1" type="ORF">QFC19_001918</name>
</gene>
<accession>A0ACC2WD64</accession>
<dbReference type="Proteomes" id="UP001241377">
    <property type="component" value="Unassembled WGS sequence"/>
</dbReference>
<organism evidence="1 2">
    <name type="scientific">Naganishia cerealis</name>
    <dbReference type="NCBI Taxonomy" id="610337"/>
    <lineage>
        <taxon>Eukaryota</taxon>
        <taxon>Fungi</taxon>
        <taxon>Dikarya</taxon>
        <taxon>Basidiomycota</taxon>
        <taxon>Agaricomycotina</taxon>
        <taxon>Tremellomycetes</taxon>
        <taxon>Filobasidiales</taxon>
        <taxon>Filobasidiaceae</taxon>
        <taxon>Naganishia</taxon>
    </lineage>
</organism>
<evidence type="ECO:0000313" key="2">
    <source>
        <dbReference type="Proteomes" id="UP001241377"/>
    </source>
</evidence>
<protein>
    <submittedName>
        <fullName evidence="1">Uncharacterized protein</fullName>
    </submittedName>
</protein>
<name>A0ACC2WD64_9TREE</name>
<reference evidence="1" key="1">
    <citation type="submission" date="2023-04" db="EMBL/GenBank/DDBJ databases">
        <title>Draft Genome sequencing of Naganishia species isolated from polar environments using Oxford Nanopore Technology.</title>
        <authorList>
            <person name="Leo P."/>
            <person name="Venkateswaran K."/>
        </authorList>
    </citation>
    <scope>NUCLEOTIDE SEQUENCE</scope>
    <source>
        <strain evidence="1">MNA-CCFEE 5261</strain>
    </source>
</reference>
<evidence type="ECO:0000313" key="1">
    <source>
        <dbReference type="EMBL" id="KAJ9109688.1"/>
    </source>
</evidence>
<keyword evidence="2" id="KW-1185">Reference proteome</keyword>
<proteinExistence type="predicted"/>
<dbReference type="EMBL" id="JASBWR010000016">
    <property type="protein sequence ID" value="KAJ9109688.1"/>
    <property type="molecule type" value="Genomic_DNA"/>
</dbReference>
<comment type="caution">
    <text evidence="1">The sequence shown here is derived from an EMBL/GenBank/DDBJ whole genome shotgun (WGS) entry which is preliminary data.</text>
</comment>
<sequence>MSVSDIPPDRENLFRDAIAFLRDVKVSSSPLAQKIQFLESKGLTSEEIEKALIRSSEGSSTSTSISNAGGEPLPYSSDVATGSSSQQVYNHAPGYQGTRSMNHVQYGPPGHHVPGYSTQMQMKPELPQRDWRDYFIMAVISGGAMYGMISLAKKFLLPHLRPPTTTAFEQTSTDLTAQFDEATQLLADLQKQTGELQESVEGERTKVDKVVNEVEEAVDAVRKGEQKWREEMRDLRDEIEEVKDLVPKVCSVAQRFGSDVCSSKFLFQMIEKHAQAQASSLQELQAELKSLRTLLMARNKPLASPSAIASSAGRSASPFGTASAPSQTQQGETEISMAANALLAPRATSAGAPVIGAGKPSIPAWQLASNASSTSSRPVTPASEDAKEVSGNSAADDSSKAEGKKPAV</sequence>